<evidence type="ECO:0000313" key="1">
    <source>
        <dbReference type="EMBL" id="VBB35500.1"/>
    </source>
</evidence>
<protein>
    <submittedName>
        <fullName evidence="1">Uncharacterized protein</fullName>
    </submittedName>
</protein>
<dbReference type="OrthoDB" id="5855488at2759"/>
<dbReference type="EMBL" id="UPTC01006183">
    <property type="protein sequence ID" value="VBB35500.1"/>
    <property type="molecule type" value="Genomic_DNA"/>
</dbReference>
<evidence type="ECO:0000313" key="2">
    <source>
        <dbReference type="Proteomes" id="UP000276991"/>
    </source>
</evidence>
<dbReference type="AlphaFoldDB" id="A0A498T2K0"/>
<gene>
    <name evidence="1" type="ORF">NAV_LOCUS10291</name>
</gene>
<accession>A0A498T2K0</accession>
<feature type="non-terminal residue" evidence="1">
    <location>
        <position position="83"/>
    </location>
</feature>
<name>A0A498T2K0_ACAVI</name>
<reference evidence="1 2" key="1">
    <citation type="submission" date="2018-08" db="EMBL/GenBank/DDBJ databases">
        <authorList>
            <person name="Laetsch R D."/>
            <person name="Stevens L."/>
            <person name="Kumar S."/>
            <person name="Blaxter L. M."/>
        </authorList>
    </citation>
    <scope>NUCLEOTIDE SEQUENCE [LARGE SCALE GENOMIC DNA]</scope>
</reference>
<dbReference type="Proteomes" id="UP000276991">
    <property type="component" value="Unassembled WGS sequence"/>
</dbReference>
<keyword evidence="2" id="KW-1185">Reference proteome</keyword>
<organism evidence="1 2">
    <name type="scientific">Acanthocheilonema viteae</name>
    <name type="common">Filarial nematode worm</name>
    <name type="synonym">Dipetalonema viteae</name>
    <dbReference type="NCBI Taxonomy" id="6277"/>
    <lineage>
        <taxon>Eukaryota</taxon>
        <taxon>Metazoa</taxon>
        <taxon>Ecdysozoa</taxon>
        <taxon>Nematoda</taxon>
        <taxon>Chromadorea</taxon>
        <taxon>Rhabditida</taxon>
        <taxon>Spirurina</taxon>
        <taxon>Spiruromorpha</taxon>
        <taxon>Filarioidea</taxon>
        <taxon>Onchocercidae</taxon>
        <taxon>Acanthocheilonema</taxon>
    </lineage>
</organism>
<sequence length="83" mass="9325">MTKRKSGYNAPSICITEDYREISVTGNNFVCFTYGEQEFVNPLAGGNYPSKLKNLLRMGQYNATVAEYPLGSHCTMNYAHFSN</sequence>
<proteinExistence type="predicted"/>